<comment type="caution">
    <text evidence="3">The sequence shown here is derived from an EMBL/GenBank/DDBJ whole genome shotgun (WGS) entry which is preliminary data.</text>
</comment>
<feature type="compositionally biased region" description="Low complexity" evidence="1">
    <location>
        <begin position="80"/>
        <end position="91"/>
    </location>
</feature>
<protein>
    <recommendedName>
        <fullName evidence="5">Serine protease</fullName>
    </recommendedName>
</protein>
<evidence type="ECO:0000256" key="2">
    <source>
        <dbReference type="SAM" id="SignalP"/>
    </source>
</evidence>
<name>A0A8J3W8G0_9ACTN</name>
<accession>A0A8J3W8G0</accession>
<proteinExistence type="predicted"/>
<dbReference type="InterPro" id="IPR009003">
    <property type="entry name" value="Peptidase_S1_PA"/>
</dbReference>
<organism evidence="3 4">
    <name type="scientific">Planobispora longispora</name>
    <dbReference type="NCBI Taxonomy" id="28887"/>
    <lineage>
        <taxon>Bacteria</taxon>
        <taxon>Bacillati</taxon>
        <taxon>Actinomycetota</taxon>
        <taxon>Actinomycetes</taxon>
        <taxon>Streptosporangiales</taxon>
        <taxon>Streptosporangiaceae</taxon>
        <taxon>Planobispora</taxon>
    </lineage>
</organism>
<feature type="chain" id="PRO_5035165267" description="Serine protease" evidence="2">
    <location>
        <begin position="34"/>
        <end position="518"/>
    </location>
</feature>
<keyword evidence="4" id="KW-1185">Reference proteome</keyword>
<dbReference type="EMBL" id="BOOH01000062">
    <property type="protein sequence ID" value="GIH80614.1"/>
    <property type="molecule type" value="Genomic_DNA"/>
</dbReference>
<dbReference type="Gene3D" id="2.40.10.10">
    <property type="entry name" value="Trypsin-like serine proteases"/>
    <property type="match status" value="2"/>
</dbReference>
<dbReference type="AlphaFoldDB" id="A0A8J3W8G0"/>
<evidence type="ECO:0008006" key="5">
    <source>
        <dbReference type="Google" id="ProtNLM"/>
    </source>
</evidence>
<keyword evidence="2" id="KW-0732">Signal</keyword>
<evidence type="ECO:0000313" key="3">
    <source>
        <dbReference type="EMBL" id="GIH80614.1"/>
    </source>
</evidence>
<dbReference type="RefSeq" id="WP_239317670.1">
    <property type="nucleotide sequence ID" value="NZ_BOOH01000062.1"/>
</dbReference>
<sequence>MNPRAKRLALPLGGALAATSMIGVTLAAGTAQAAAPDRKTVTLASSGNAKAIAGYWTPSKLKSATTYVAESTASGRLKVGGSRASADGRAGTVAPIGEEGKSAGRSRNVNLPITVGKVFFIDDKGRERWCSGSSVQSKYRNLVATAGHCVYDTDTNKPYNNFVFIPGYHQGKAPWGIYVGAKVNMHYDFDVYEDYDRDYAFVNVYNGIKQQPEKEVDYKTFKAHVDKGGVGREEPRTVDFETYDRWTQKGGIGKVENVSSEDQVGPQYNGAIAVAVEAEKWDWDKASGDVYGLKDDKVTRDGKVLDQKDWPKSGSKLETRTENVTKAEYEAYKGPGYRKIDDRGNYTITHYYVVKYIKKTSSVKYVIFRHYITAIADAGRLGDNVGGQGFAWNQRTGKKVFAFGYPASAHLDGNKVYTGHTMKWCYGTTGNAPDVPAYKAEEHQAIKCAFTPGASGGPFLLQYKNSKRTGYLNGVVSLTIDSDGNDRYDRVTTPYFDGETYGIYRYAANLWTGKLPLS</sequence>
<dbReference type="InterPro" id="IPR043504">
    <property type="entry name" value="Peptidase_S1_PA_chymotrypsin"/>
</dbReference>
<gene>
    <name evidence="3" type="ORF">Plo01_70430</name>
</gene>
<dbReference type="SUPFAM" id="SSF50494">
    <property type="entry name" value="Trypsin-like serine proteases"/>
    <property type="match status" value="2"/>
</dbReference>
<evidence type="ECO:0000256" key="1">
    <source>
        <dbReference type="SAM" id="MobiDB-lite"/>
    </source>
</evidence>
<feature type="signal peptide" evidence="2">
    <location>
        <begin position="1"/>
        <end position="33"/>
    </location>
</feature>
<feature type="region of interest" description="Disordered" evidence="1">
    <location>
        <begin position="78"/>
        <end position="101"/>
    </location>
</feature>
<evidence type="ECO:0000313" key="4">
    <source>
        <dbReference type="Proteomes" id="UP000616724"/>
    </source>
</evidence>
<dbReference type="Proteomes" id="UP000616724">
    <property type="component" value="Unassembled WGS sequence"/>
</dbReference>
<reference evidence="3 4" key="1">
    <citation type="submission" date="2021-01" db="EMBL/GenBank/DDBJ databases">
        <title>Whole genome shotgun sequence of Planobispora longispora NBRC 13918.</title>
        <authorList>
            <person name="Komaki H."/>
            <person name="Tamura T."/>
        </authorList>
    </citation>
    <scope>NUCLEOTIDE SEQUENCE [LARGE SCALE GENOMIC DNA]</scope>
    <source>
        <strain evidence="3 4">NBRC 13918</strain>
    </source>
</reference>